<gene>
    <name evidence="1" type="primary">thiI</name>
    <name evidence="1" type="ORF">C5S46_00715</name>
</gene>
<evidence type="ECO:0000313" key="2">
    <source>
        <dbReference type="Proteomes" id="UP000315423"/>
    </source>
</evidence>
<sequence length="390" mass="43262">MNCTNDVVIIRYGEIALKGKYVRNRYEKTLILNIKSMLDTCGIKYEDIIRDWGRIYIKTADPRAIEAVVKVFGVVSASPAVTCEPTPESAASVSAEIGRGLIKDHESFAIRPRRSGKHSFSSQEIGVACGNAVFEHIKDKYPRVDLTSPDKEIFIEIRQNYGFVFTDIVYGIGGLPLGTQGRMVALVSGGIDSPVAAWLMMKRGCEIIPVFINNQPYSDEASRRKALECIKVLQSWAPGRPFTVYEIPDGESLSAFLSNCESRYTCLLCRRMMYRIAHGIMNKENACGIITGSSLGQVASQTAQNMMAETSGIHIPIYHPLIGFDKTEIVDIARNIGTYEPSILPGTDCKAVPEKPSTSAKISRIYHEEEKIDIQELLKYALSGVRMVNF</sequence>
<protein>
    <submittedName>
        <fullName evidence="1">tRNA 4-thiouridine(8) synthase ThiI</fullName>
        <ecNumber evidence="1">2.8.1.4</ecNumber>
    </submittedName>
</protein>
<dbReference type="Proteomes" id="UP000315423">
    <property type="component" value="Unassembled WGS sequence"/>
</dbReference>
<proteinExistence type="predicted"/>
<keyword evidence="1" id="KW-0808">Transferase</keyword>
<reference evidence="1" key="1">
    <citation type="submission" date="2018-09" db="EMBL/GenBank/DDBJ databases">
        <title>A genomic encyclopedia of anaerobic methanotrophic archaea.</title>
        <authorList>
            <person name="Skennerton C.T."/>
            <person name="Chadwick G.L."/>
            <person name="Laso-Perez R."/>
            <person name="Leu A.O."/>
            <person name="Speth D.R."/>
            <person name="Yu H."/>
            <person name="Morgan-Lang C."/>
            <person name="Hatzenpichler R."/>
            <person name="Goudeau D."/>
            <person name="Malmstrom R."/>
            <person name="Woyke T."/>
            <person name="Hallam S."/>
            <person name="Tyson G.W."/>
            <person name="Wegener G."/>
            <person name="Boetius A."/>
            <person name="Orphan V.J."/>
        </authorList>
    </citation>
    <scope>NUCLEOTIDE SEQUENCE</scope>
    <source>
        <strain evidence="1">CONS3730D10UFb2</strain>
    </source>
</reference>
<accession>A0AC61SCN8</accession>
<dbReference type="EC" id="2.8.1.4" evidence="1"/>
<dbReference type="EMBL" id="QYBA01000021">
    <property type="protein sequence ID" value="TKY92429.1"/>
    <property type="molecule type" value="Genomic_DNA"/>
</dbReference>
<name>A0AC61SCN8_9EURY</name>
<comment type="caution">
    <text evidence="1">The sequence shown here is derived from an EMBL/GenBank/DDBJ whole genome shotgun (WGS) entry which is preliminary data.</text>
</comment>
<organism evidence="1 2">
    <name type="scientific">Candidatus Methanomarinus sp</name>
    <dbReference type="NCBI Taxonomy" id="3386244"/>
    <lineage>
        <taxon>Archaea</taxon>
        <taxon>Methanobacteriati</taxon>
        <taxon>Methanobacteriota</taxon>
        <taxon>Stenosarchaea group</taxon>
        <taxon>Methanomicrobia</taxon>
        <taxon>Methanosarcinales</taxon>
        <taxon>ANME-2 cluster</taxon>
        <taxon>Candidatus Methanocomedenaceae</taxon>
        <taxon>Candidatus Methanomarinus</taxon>
    </lineage>
</organism>
<evidence type="ECO:0000313" key="1">
    <source>
        <dbReference type="EMBL" id="TKY92429.1"/>
    </source>
</evidence>